<feature type="transmembrane region" description="Helical" evidence="7">
    <location>
        <begin position="292"/>
        <end position="312"/>
    </location>
</feature>
<keyword evidence="6 7" id="KW-0472">Membrane</keyword>
<keyword evidence="4 7" id="KW-1133">Transmembrane helix</keyword>
<feature type="transmembrane region" description="Helical" evidence="7">
    <location>
        <begin position="144"/>
        <end position="166"/>
    </location>
</feature>
<evidence type="ECO:0000256" key="4">
    <source>
        <dbReference type="ARBA" id="ARBA00022989"/>
    </source>
</evidence>
<evidence type="ECO:0000256" key="3">
    <source>
        <dbReference type="ARBA" id="ARBA00022692"/>
    </source>
</evidence>
<dbReference type="InterPro" id="IPR038770">
    <property type="entry name" value="Na+/solute_symporter_sf"/>
</dbReference>
<feature type="transmembrane region" description="Helical" evidence="7">
    <location>
        <begin position="247"/>
        <end position="280"/>
    </location>
</feature>
<gene>
    <name evidence="9" type="ORF">GCM10009839_25360</name>
</gene>
<evidence type="ECO:0000256" key="1">
    <source>
        <dbReference type="ARBA" id="ARBA00004141"/>
    </source>
</evidence>
<dbReference type="Proteomes" id="UP001500751">
    <property type="component" value="Unassembled WGS sequence"/>
</dbReference>
<evidence type="ECO:0000313" key="9">
    <source>
        <dbReference type="EMBL" id="GAA2025980.1"/>
    </source>
</evidence>
<keyword evidence="2" id="KW-0813">Transport</keyword>
<accession>A0ABN2XIE1</accession>
<comment type="caution">
    <text evidence="9">The sequence shown here is derived from an EMBL/GenBank/DDBJ whole genome shotgun (WGS) entry which is preliminary data.</text>
</comment>
<keyword evidence="3 7" id="KW-0812">Transmembrane</keyword>
<evidence type="ECO:0000256" key="7">
    <source>
        <dbReference type="SAM" id="Phobius"/>
    </source>
</evidence>
<evidence type="ECO:0000256" key="5">
    <source>
        <dbReference type="ARBA" id="ARBA00023065"/>
    </source>
</evidence>
<evidence type="ECO:0000259" key="8">
    <source>
        <dbReference type="Pfam" id="PF00999"/>
    </source>
</evidence>
<feature type="transmembrane region" description="Helical" evidence="7">
    <location>
        <begin position="6"/>
        <end position="28"/>
    </location>
</feature>
<sequence length="444" mass="45228">MPIPSIGSHSLVVFLCQLSVLLAAALCLGRLAVRLGAPTLVGELCAGVVLGPSLLGWAAPGVSHWLLPRDANQFHLLDAAGELGVVLLVGISGAHIDLDAVRRQGRTAALYGAGGLVVPLLAGFGTGFLVPASLAGAHAPDRRVFALFIGIALSASAIPVIAKALLEMGLMHRDVGQLIMAASALDDVCAWMGLSLVSAMATTGLHGWATVRDVAWLVGIIVAAPLLRPVVRWVLRRAAGAGDPHVTPAAITVLVFAGSAATQALGFEAILGAFAVGLVIGSCPEFEPAGMAPLQNITVAVLAPLFFATAGLRMDLTGLRHPAVLGAGALIVAVAVVAKVTGAGLGAWLGRRPRWEALAVGAGLNCRGVVEVVIAMVGLRTGVLSTAGYTVIVLVAIVTSVMAPPTLRLAVSRLPRSAREADRERRWDGLVGAAASSGKGEQPV</sequence>
<evidence type="ECO:0000313" key="10">
    <source>
        <dbReference type="Proteomes" id="UP001500751"/>
    </source>
</evidence>
<keyword evidence="5" id="KW-0406">Ion transport</keyword>
<dbReference type="PANTHER" id="PTHR32468">
    <property type="entry name" value="CATION/H + ANTIPORTER"/>
    <property type="match status" value="1"/>
</dbReference>
<proteinExistence type="predicted"/>
<feature type="transmembrane region" description="Helical" evidence="7">
    <location>
        <begin position="386"/>
        <end position="407"/>
    </location>
</feature>
<organism evidence="9 10">
    <name type="scientific">Catenulispora yoronensis</name>
    <dbReference type="NCBI Taxonomy" id="450799"/>
    <lineage>
        <taxon>Bacteria</taxon>
        <taxon>Bacillati</taxon>
        <taxon>Actinomycetota</taxon>
        <taxon>Actinomycetes</taxon>
        <taxon>Catenulisporales</taxon>
        <taxon>Catenulisporaceae</taxon>
        <taxon>Catenulispora</taxon>
    </lineage>
</organism>
<evidence type="ECO:0000256" key="2">
    <source>
        <dbReference type="ARBA" id="ARBA00022448"/>
    </source>
</evidence>
<name>A0ABN2XIE1_9ACTN</name>
<evidence type="ECO:0000256" key="6">
    <source>
        <dbReference type="ARBA" id="ARBA00023136"/>
    </source>
</evidence>
<dbReference type="Pfam" id="PF00999">
    <property type="entry name" value="Na_H_Exchanger"/>
    <property type="match status" value="1"/>
</dbReference>
<dbReference type="InterPro" id="IPR006153">
    <property type="entry name" value="Cation/H_exchanger_TM"/>
</dbReference>
<keyword evidence="10" id="KW-1185">Reference proteome</keyword>
<feature type="transmembrane region" description="Helical" evidence="7">
    <location>
        <begin position="79"/>
        <end position="96"/>
    </location>
</feature>
<feature type="transmembrane region" description="Helical" evidence="7">
    <location>
        <begin position="178"/>
        <end position="202"/>
    </location>
</feature>
<feature type="transmembrane region" description="Helical" evidence="7">
    <location>
        <begin position="214"/>
        <end position="235"/>
    </location>
</feature>
<feature type="domain" description="Cation/H+ exchanger transmembrane" evidence="8">
    <location>
        <begin position="23"/>
        <end position="409"/>
    </location>
</feature>
<feature type="transmembrane region" description="Helical" evidence="7">
    <location>
        <begin position="40"/>
        <end position="59"/>
    </location>
</feature>
<feature type="transmembrane region" description="Helical" evidence="7">
    <location>
        <begin position="324"/>
        <end position="349"/>
    </location>
</feature>
<comment type="subcellular location">
    <subcellularLocation>
        <location evidence="1">Membrane</location>
        <topology evidence="1">Multi-pass membrane protein</topology>
    </subcellularLocation>
</comment>
<protein>
    <recommendedName>
        <fullName evidence="8">Cation/H+ exchanger transmembrane domain-containing protein</fullName>
    </recommendedName>
</protein>
<feature type="transmembrane region" description="Helical" evidence="7">
    <location>
        <begin position="108"/>
        <end position="132"/>
    </location>
</feature>
<dbReference type="PANTHER" id="PTHR32468:SF0">
    <property type="entry name" value="K(+)_H(+) ANTIPORTER 1"/>
    <property type="match status" value="1"/>
</dbReference>
<dbReference type="InterPro" id="IPR050794">
    <property type="entry name" value="CPA2_transporter"/>
</dbReference>
<reference evidence="9 10" key="1">
    <citation type="journal article" date="2019" name="Int. J. Syst. Evol. Microbiol.">
        <title>The Global Catalogue of Microorganisms (GCM) 10K type strain sequencing project: providing services to taxonomists for standard genome sequencing and annotation.</title>
        <authorList>
            <consortium name="The Broad Institute Genomics Platform"/>
            <consortium name="The Broad Institute Genome Sequencing Center for Infectious Disease"/>
            <person name="Wu L."/>
            <person name="Ma J."/>
        </authorList>
    </citation>
    <scope>NUCLEOTIDE SEQUENCE [LARGE SCALE GENOMIC DNA]</scope>
    <source>
        <strain evidence="9 10">JCM 16014</strain>
    </source>
</reference>
<dbReference type="Gene3D" id="1.20.1530.20">
    <property type="match status" value="1"/>
</dbReference>
<dbReference type="RefSeq" id="WP_344665738.1">
    <property type="nucleotide sequence ID" value="NZ_BAAAQN010000011.1"/>
</dbReference>
<dbReference type="EMBL" id="BAAAQN010000011">
    <property type="protein sequence ID" value="GAA2025980.1"/>
    <property type="molecule type" value="Genomic_DNA"/>
</dbReference>